<reference evidence="1" key="1">
    <citation type="submission" date="2020-04" db="EMBL/GenBank/DDBJ databases">
        <authorList>
            <person name="Alioto T."/>
            <person name="Alioto T."/>
            <person name="Gomez Garrido J."/>
        </authorList>
    </citation>
    <scope>NUCLEOTIDE SEQUENCE</scope>
    <source>
        <strain evidence="1">A484AB</strain>
    </source>
</reference>
<dbReference type="EMBL" id="CACRXK020014178">
    <property type="protein sequence ID" value="CAB4026414.1"/>
    <property type="molecule type" value="Genomic_DNA"/>
</dbReference>
<proteinExistence type="predicted"/>
<sequence>MPVQRFNLILLIFQGFAIFVLCNQFQADDLQQFGTVNGNSSTNEILTLDDAVVILRSQHDSFHKNKANIFKKKLKEQITARSIKGQLSVKMLHEDWAPYGAWTIFPIINM</sequence>
<evidence type="ECO:0000313" key="2">
    <source>
        <dbReference type="Proteomes" id="UP001152795"/>
    </source>
</evidence>
<gene>
    <name evidence="1" type="ORF">PACLA_8A006139</name>
</gene>
<comment type="caution">
    <text evidence="1">The sequence shown here is derived from an EMBL/GenBank/DDBJ whole genome shotgun (WGS) entry which is preliminary data.</text>
</comment>
<keyword evidence="2" id="KW-1185">Reference proteome</keyword>
<accession>A0A6S7J8S0</accession>
<dbReference type="Proteomes" id="UP001152795">
    <property type="component" value="Unassembled WGS sequence"/>
</dbReference>
<evidence type="ECO:0000313" key="1">
    <source>
        <dbReference type="EMBL" id="CAB4026414.1"/>
    </source>
</evidence>
<name>A0A6S7J8S0_PARCT</name>
<organism evidence="1 2">
    <name type="scientific">Paramuricea clavata</name>
    <name type="common">Red gorgonian</name>
    <name type="synonym">Violescent sea-whip</name>
    <dbReference type="NCBI Taxonomy" id="317549"/>
    <lineage>
        <taxon>Eukaryota</taxon>
        <taxon>Metazoa</taxon>
        <taxon>Cnidaria</taxon>
        <taxon>Anthozoa</taxon>
        <taxon>Octocorallia</taxon>
        <taxon>Malacalcyonacea</taxon>
        <taxon>Plexauridae</taxon>
        <taxon>Paramuricea</taxon>
    </lineage>
</organism>
<dbReference type="AlphaFoldDB" id="A0A6S7J8S0"/>
<protein>
    <submittedName>
        <fullName evidence="1">Uncharacterized protein</fullName>
    </submittedName>
</protein>